<dbReference type="EMBL" id="PYOJ01000069">
    <property type="protein sequence ID" value="PSV86218.1"/>
    <property type="molecule type" value="Genomic_DNA"/>
</dbReference>
<keyword evidence="1" id="KW-0472">Membrane</keyword>
<feature type="transmembrane region" description="Helical" evidence="1">
    <location>
        <begin position="142"/>
        <end position="163"/>
    </location>
</feature>
<accession>A0A2T3M430</accession>
<evidence type="ECO:0000313" key="3">
    <source>
        <dbReference type="Proteomes" id="UP000240410"/>
    </source>
</evidence>
<gene>
    <name evidence="2" type="ORF">CTM89_21125</name>
</gene>
<evidence type="ECO:0000313" key="2">
    <source>
        <dbReference type="EMBL" id="PSV86218.1"/>
    </source>
</evidence>
<dbReference type="RefSeq" id="WP_181319099.1">
    <property type="nucleotide sequence ID" value="NZ_PYOJ01000069.1"/>
</dbReference>
<protein>
    <recommendedName>
        <fullName evidence="4">Polysaccharide biosynthesis protein</fullName>
    </recommendedName>
</protein>
<feature type="transmembrane region" description="Helical" evidence="1">
    <location>
        <begin position="86"/>
        <end position="105"/>
    </location>
</feature>
<dbReference type="Proteomes" id="UP000240410">
    <property type="component" value="Unassembled WGS sequence"/>
</dbReference>
<evidence type="ECO:0008006" key="4">
    <source>
        <dbReference type="Google" id="ProtNLM"/>
    </source>
</evidence>
<evidence type="ECO:0000256" key="1">
    <source>
        <dbReference type="SAM" id="Phobius"/>
    </source>
</evidence>
<dbReference type="AlphaFoldDB" id="A0A2T3M430"/>
<name>A0A2T3M430_PHOLE</name>
<comment type="caution">
    <text evidence="2">The sequence shown here is derived from an EMBL/GenBank/DDBJ whole genome shotgun (WGS) entry which is preliminary data.</text>
</comment>
<reference evidence="2 3" key="1">
    <citation type="submission" date="2018-03" db="EMBL/GenBank/DDBJ databases">
        <title>Whole genome sequencing of Histamine producing bacteria.</title>
        <authorList>
            <person name="Butler K."/>
        </authorList>
    </citation>
    <scope>NUCLEOTIDE SEQUENCE [LARGE SCALE GENOMIC DNA]</scope>
    <source>
        <strain evidence="2 3">ATCC 33979</strain>
    </source>
</reference>
<keyword evidence="1" id="KW-1133">Transmembrane helix</keyword>
<sequence>LYRNIEGKDKIGRAFEFNRYLYLMLPIYFSIALVTTVAIKNLLPFVVGDKYYSVYVFSFFGIWIEFSRVTSNIFSVVSQIENKTNYFVPSYIISALCLFIGLNFFDYNQNKLCLIILVANIINMIVIYLLSNRLLRISIPYLNLIKVILYTLPSMMFFGLIQVQQQLSIVNFFYCALGGLLYLGAMYVFWKTNNES</sequence>
<organism evidence="2 3">
    <name type="scientific">Photobacterium leiognathi</name>
    <dbReference type="NCBI Taxonomy" id="553611"/>
    <lineage>
        <taxon>Bacteria</taxon>
        <taxon>Pseudomonadati</taxon>
        <taxon>Pseudomonadota</taxon>
        <taxon>Gammaproteobacteria</taxon>
        <taxon>Vibrionales</taxon>
        <taxon>Vibrionaceae</taxon>
        <taxon>Photobacterium</taxon>
    </lineage>
</organism>
<feature type="transmembrane region" description="Helical" evidence="1">
    <location>
        <begin position="169"/>
        <end position="190"/>
    </location>
</feature>
<proteinExistence type="predicted"/>
<feature type="transmembrane region" description="Helical" evidence="1">
    <location>
        <begin position="111"/>
        <end position="130"/>
    </location>
</feature>
<feature type="non-terminal residue" evidence="2">
    <location>
        <position position="1"/>
    </location>
</feature>
<feature type="transmembrane region" description="Helical" evidence="1">
    <location>
        <begin position="20"/>
        <end position="39"/>
    </location>
</feature>
<keyword evidence="1" id="KW-0812">Transmembrane</keyword>